<dbReference type="AlphaFoldDB" id="A0A1I8GHV1"/>
<keyword evidence="3 4" id="KW-0694">RNA-binding</keyword>
<proteinExistence type="inferred from homology"/>
<name>A0A1I8GHV1_9PLAT</name>
<evidence type="ECO:0000259" key="6">
    <source>
        <dbReference type="PROSITE" id="PS50102"/>
    </source>
</evidence>
<dbReference type="SUPFAM" id="SSF54928">
    <property type="entry name" value="RNA-binding domain, RBD"/>
    <property type="match status" value="2"/>
</dbReference>
<evidence type="ECO:0000256" key="3">
    <source>
        <dbReference type="ARBA" id="ARBA00022884"/>
    </source>
</evidence>
<organism evidence="7 8">
    <name type="scientific">Macrostomum lignano</name>
    <dbReference type="NCBI Taxonomy" id="282301"/>
    <lineage>
        <taxon>Eukaryota</taxon>
        <taxon>Metazoa</taxon>
        <taxon>Spiralia</taxon>
        <taxon>Lophotrochozoa</taxon>
        <taxon>Platyhelminthes</taxon>
        <taxon>Rhabditophora</taxon>
        <taxon>Macrostomorpha</taxon>
        <taxon>Macrostomida</taxon>
        <taxon>Macrostomidae</taxon>
        <taxon>Macrostomum</taxon>
    </lineage>
</organism>
<comment type="similarity">
    <text evidence="1">Belongs to the RRM elav family.</text>
</comment>
<dbReference type="PRINTS" id="PR00961">
    <property type="entry name" value="HUDSXLRNA"/>
</dbReference>
<dbReference type="NCBIfam" id="TIGR01661">
    <property type="entry name" value="ELAV_HUD_SF"/>
    <property type="match status" value="1"/>
</dbReference>
<protein>
    <submittedName>
        <fullName evidence="8">ELAV-like protein</fullName>
    </submittedName>
</protein>
<dbReference type="InterPro" id="IPR000504">
    <property type="entry name" value="RRM_dom"/>
</dbReference>
<feature type="domain" description="RRM" evidence="6">
    <location>
        <begin position="150"/>
        <end position="230"/>
    </location>
</feature>
<dbReference type="FunFam" id="3.30.70.330:FF:000205">
    <property type="entry name" value="Sex lethal, isoform B"/>
    <property type="match status" value="1"/>
</dbReference>
<feature type="compositionally biased region" description="Pro residues" evidence="5">
    <location>
        <begin position="302"/>
        <end position="314"/>
    </location>
</feature>
<dbReference type="CDD" id="cd12377">
    <property type="entry name" value="RRM3_Hu"/>
    <property type="match status" value="1"/>
</dbReference>
<dbReference type="InterPro" id="IPR012677">
    <property type="entry name" value="Nucleotide-bd_a/b_plait_sf"/>
</dbReference>
<dbReference type="Gene3D" id="3.30.70.330">
    <property type="match status" value="3"/>
</dbReference>
<reference evidence="8" key="1">
    <citation type="submission" date="2016-11" db="UniProtKB">
        <authorList>
            <consortium name="WormBaseParasite"/>
        </authorList>
    </citation>
    <scope>IDENTIFICATION</scope>
</reference>
<dbReference type="GO" id="GO:0003723">
    <property type="term" value="F:RNA binding"/>
    <property type="evidence" value="ECO:0007669"/>
    <property type="project" value="UniProtKB-UniRule"/>
</dbReference>
<evidence type="ECO:0000256" key="4">
    <source>
        <dbReference type="PROSITE-ProRule" id="PRU00176"/>
    </source>
</evidence>
<evidence type="ECO:0000313" key="8">
    <source>
        <dbReference type="WBParaSite" id="maker-uti_cns_0002063-snap-gene-0.11-mRNA-1"/>
    </source>
</evidence>
<dbReference type="WBParaSite" id="maker-uti_cns_0002063-snap-gene-0.11-mRNA-1">
    <property type="protein sequence ID" value="maker-uti_cns_0002063-snap-gene-0.11-mRNA-1"/>
    <property type="gene ID" value="maker-uti_cns_0002063-snap-gene-0.11"/>
</dbReference>
<evidence type="ECO:0000256" key="1">
    <source>
        <dbReference type="ARBA" id="ARBA00006266"/>
    </source>
</evidence>
<feature type="domain" description="RRM" evidence="6">
    <location>
        <begin position="64"/>
        <end position="142"/>
    </location>
</feature>
<dbReference type="PANTHER" id="PTHR10352">
    <property type="entry name" value="EUKARYOTIC TRANSLATION INITIATION FACTOR 3 SUBUNIT G"/>
    <property type="match status" value="1"/>
</dbReference>
<dbReference type="GO" id="GO:0050686">
    <property type="term" value="P:negative regulation of mRNA processing"/>
    <property type="evidence" value="ECO:0007669"/>
    <property type="project" value="UniProtKB-ARBA"/>
</dbReference>
<dbReference type="GO" id="GO:1990904">
    <property type="term" value="C:ribonucleoprotein complex"/>
    <property type="evidence" value="ECO:0007669"/>
    <property type="project" value="InterPro"/>
</dbReference>
<feature type="region of interest" description="Disordered" evidence="5">
    <location>
        <begin position="296"/>
        <end position="328"/>
    </location>
</feature>
<dbReference type="CDD" id="cd12650">
    <property type="entry name" value="RRM1_Hu"/>
    <property type="match status" value="1"/>
</dbReference>
<dbReference type="Proteomes" id="UP000095280">
    <property type="component" value="Unplaced"/>
</dbReference>
<accession>A0A1I8GHV1</accession>
<dbReference type="PROSITE" id="PS50102">
    <property type="entry name" value="RRM"/>
    <property type="match status" value="3"/>
</dbReference>
<keyword evidence="2" id="KW-0677">Repeat</keyword>
<feature type="compositionally biased region" description="Low complexity" evidence="5">
    <location>
        <begin position="39"/>
        <end position="51"/>
    </location>
</feature>
<dbReference type="InterPro" id="IPR006548">
    <property type="entry name" value="ELAD_HU_SF"/>
</dbReference>
<feature type="domain" description="RRM" evidence="6">
    <location>
        <begin position="339"/>
        <end position="417"/>
    </location>
</feature>
<dbReference type="FunFam" id="3.30.70.330:FF:000480">
    <property type="entry name" value="Fne, isoform A"/>
    <property type="match status" value="1"/>
</dbReference>
<dbReference type="Pfam" id="PF00076">
    <property type="entry name" value="RRM_1"/>
    <property type="match status" value="3"/>
</dbReference>
<dbReference type="InterPro" id="IPR002343">
    <property type="entry name" value="Hud_Sxl_RNA"/>
</dbReference>
<dbReference type="InterPro" id="IPR035979">
    <property type="entry name" value="RBD_domain_sf"/>
</dbReference>
<evidence type="ECO:0000256" key="2">
    <source>
        <dbReference type="ARBA" id="ARBA00022737"/>
    </source>
</evidence>
<dbReference type="SMART" id="SM00360">
    <property type="entry name" value="RRM"/>
    <property type="match status" value="3"/>
</dbReference>
<dbReference type="InterPro" id="IPR034775">
    <property type="entry name" value="Elav_RRM1"/>
</dbReference>
<sequence length="437" mass="46030">MIQINLNGAGDRGASSDSATAAAAAKACQNGDSSECHEQQQQQQEQQQRTLLQQDDLEDSDNQTNLIVNYLPQNMSQDEIKSLFSSIGPVESCKLIRDKTTGQSLGYGFVNFANAKDALKAIGSLNGLRLQNKTIKVSMARPSSESIKGANLYICGLPKGMTQQELVQLFSQCGKIITSRILYDSNTGLSKGVGFIRFDQKFEAELAIKKLNGHVPDGAAEPVTVKFANSPSSSKAGSLGLALLQQAYQLQAPAAARSVIGPIHSLASSRIRTKLGVAFIVDRAVDFAGLPNVMPMHQAAPAPQPPPPPPPPPQQSAGVTPTSPLGGISGGGAGAGSGWSLFVYNLAPEADESLLWQLFSPFGALQAVKVVRDQGSAKCRGFGFVTMNSYEEAALAVTSLNGASLGGRLLQVSFKGLPTMPGRKSASPLPFCIPLHP</sequence>
<evidence type="ECO:0000256" key="5">
    <source>
        <dbReference type="SAM" id="MobiDB-lite"/>
    </source>
</evidence>
<keyword evidence="7" id="KW-1185">Reference proteome</keyword>
<feature type="compositionally biased region" description="Low complexity" evidence="5">
    <location>
        <begin position="8"/>
        <end position="27"/>
    </location>
</feature>
<evidence type="ECO:0000313" key="7">
    <source>
        <dbReference type="Proteomes" id="UP000095280"/>
    </source>
</evidence>
<feature type="region of interest" description="Disordered" evidence="5">
    <location>
        <begin position="1"/>
        <end position="51"/>
    </location>
</feature>
<dbReference type="GO" id="GO:0005634">
    <property type="term" value="C:nucleus"/>
    <property type="evidence" value="ECO:0007669"/>
    <property type="project" value="UniProtKB-ARBA"/>
</dbReference>
<dbReference type="CDD" id="cd12652">
    <property type="entry name" value="RRM2_Hu"/>
    <property type="match status" value="1"/>
</dbReference>